<reference evidence="2 3" key="1">
    <citation type="submission" date="2019-08" db="EMBL/GenBank/DDBJ databases">
        <title>Bacillus genomes from the desert of Cuatro Cienegas, Coahuila.</title>
        <authorList>
            <person name="Olmedo-Alvarez G."/>
        </authorList>
    </citation>
    <scope>NUCLEOTIDE SEQUENCE [LARGE SCALE GENOMIC DNA]</scope>
    <source>
        <strain evidence="2 3">CH88_3T</strain>
    </source>
</reference>
<evidence type="ECO:0000313" key="2">
    <source>
        <dbReference type="EMBL" id="TYS61193.1"/>
    </source>
</evidence>
<feature type="region of interest" description="Disordered" evidence="1">
    <location>
        <begin position="21"/>
        <end position="42"/>
    </location>
</feature>
<comment type="caution">
    <text evidence="2">The sequence shown here is derived from an EMBL/GenBank/DDBJ whole genome shotgun (WGS) entry which is preliminary data.</text>
</comment>
<organism evidence="2 3">
    <name type="scientific">Sutcliffiella horikoshii</name>
    <dbReference type="NCBI Taxonomy" id="79883"/>
    <lineage>
        <taxon>Bacteria</taxon>
        <taxon>Bacillati</taxon>
        <taxon>Bacillota</taxon>
        <taxon>Bacilli</taxon>
        <taxon>Bacillales</taxon>
        <taxon>Bacillaceae</taxon>
        <taxon>Sutcliffiella</taxon>
    </lineage>
</organism>
<gene>
    <name evidence="2" type="ORF">FZC74_02660</name>
</gene>
<evidence type="ECO:0000256" key="1">
    <source>
        <dbReference type="SAM" id="MobiDB-lite"/>
    </source>
</evidence>
<dbReference type="RefSeq" id="WP_148964832.1">
    <property type="nucleotide sequence ID" value="NZ_JBNIKO010000005.1"/>
</dbReference>
<dbReference type="Proteomes" id="UP000323393">
    <property type="component" value="Unassembled WGS sequence"/>
</dbReference>
<dbReference type="EMBL" id="VTEU01000001">
    <property type="protein sequence ID" value="TYS61193.1"/>
    <property type="molecule type" value="Genomic_DNA"/>
</dbReference>
<evidence type="ECO:0000313" key="3">
    <source>
        <dbReference type="Proteomes" id="UP000323393"/>
    </source>
</evidence>
<dbReference type="AlphaFoldDB" id="A0AA94WRB4"/>
<sequence length="67" mass="7548">MRKITKGQSKYTGVMALAKRKVAHDAAKNNNKTPKESLPDTEFSAEYQKEDMIRGANRNSKHGRQGK</sequence>
<feature type="compositionally biased region" description="Basic and acidic residues" evidence="1">
    <location>
        <begin position="23"/>
        <end position="38"/>
    </location>
</feature>
<accession>A0AA94WRB4</accession>
<protein>
    <submittedName>
        <fullName evidence="2">Uncharacterized protein</fullName>
    </submittedName>
</protein>
<name>A0AA94WRB4_9BACI</name>
<proteinExistence type="predicted"/>